<feature type="compositionally biased region" description="Basic and acidic residues" evidence="2">
    <location>
        <begin position="159"/>
        <end position="170"/>
    </location>
</feature>
<reference evidence="3 4" key="1">
    <citation type="submission" date="2016-09" db="EMBL/GenBank/DDBJ databases">
        <title>Extensive genetic diversity and differential bi-allelic expression allows diatom success in the polar Southern Ocean.</title>
        <authorList>
            <consortium name="DOE Joint Genome Institute"/>
            <person name="Mock T."/>
            <person name="Otillar R.P."/>
            <person name="Strauss J."/>
            <person name="Dupont C."/>
            <person name="Frickenhaus S."/>
            <person name="Maumus F."/>
            <person name="Mcmullan M."/>
            <person name="Sanges R."/>
            <person name="Schmutz J."/>
            <person name="Toseland A."/>
            <person name="Valas R."/>
            <person name="Veluchamy A."/>
            <person name="Ward B.J."/>
            <person name="Allen A."/>
            <person name="Barry K."/>
            <person name="Falciatore A."/>
            <person name="Ferrante M."/>
            <person name="Fortunato A.E."/>
            <person name="Gloeckner G."/>
            <person name="Gruber A."/>
            <person name="Hipkin R."/>
            <person name="Janech M."/>
            <person name="Kroth P."/>
            <person name="Leese F."/>
            <person name="Lindquist E."/>
            <person name="Lyon B.R."/>
            <person name="Martin J."/>
            <person name="Mayer C."/>
            <person name="Parker M."/>
            <person name="Quesneville H."/>
            <person name="Raymond J."/>
            <person name="Uhlig C."/>
            <person name="Valentin K.U."/>
            <person name="Worden A.Z."/>
            <person name="Armbrust E.V."/>
            <person name="Bowler C."/>
            <person name="Green B."/>
            <person name="Moulton V."/>
            <person name="Van Oosterhout C."/>
            <person name="Grigoriev I."/>
        </authorList>
    </citation>
    <scope>NUCLEOTIDE SEQUENCE [LARGE SCALE GENOMIC DNA]</scope>
    <source>
        <strain evidence="3 4">CCMP1102</strain>
    </source>
</reference>
<dbReference type="Proteomes" id="UP000095751">
    <property type="component" value="Unassembled WGS sequence"/>
</dbReference>
<proteinExistence type="predicted"/>
<feature type="compositionally biased region" description="Low complexity" evidence="2">
    <location>
        <begin position="28"/>
        <end position="39"/>
    </location>
</feature>
<feature type="coiled-coil region" evidence="1">
    <location>
        <begin position="67"/>
        <end position="108"/>
    </location>
</feature>
<evidence type="ECO:0000313" key="3">
    <source>
        <dbReference type="EMBL" id="OEU20307.1"/>
    </source>
</evidence>
<feature type="region of interest" description="Disordered" evidence="2">
    <location>
        <begin position="111"/>
        <end position="197"/>
    </location>
</feature>
<dbReference type="InParanoid" id="A0A1E7FQ94"/>
<evidence type="ECO:0000256" key="1">
    <source>
        <dbReference type="SAM" id="Coils"/>
    </source>
</evidence>
<accession>A0A1E7FQ94</accession>
<protein>
    <submittedName>
        <fullName evidence="3">Uncharacterized protein</fullName>
    </submittedName>
</protein>
<feature type="compositionally biased region" description="Basic and acidic residues" evidence="2">
    <location>
        <begin position="132"/>
        <end position="147"/>
    </location>
</feature>
<evidence type="ECO:0000256" key="2">
    <source>
        <dbReference type="SAM" id="MobiDB-lite"/>
    </source>
</evidence>
<organism evidence="3 4">
    <name type="scientific">Fragilariopsis cylindrus CCMP1102</name>
    <dbReference type="NCBI Taxonomy" id="635003"/>
    <lineage>
        <taxon>Eukaryota</taxon>
        <taxon>Sar</taxon>
        <taxon>Stramenopiles</taxon>
        <taxon>Ochrophyta</taxon>
        <taxon>Bacillariophyta</taxon>
        <taxon>Bacillariophyceae</taxon>
        <taxon>Bacillariophycidae</taxon>
        <taxon>Bacillariales</taxon>
        <taxon>Bacillariaceae</taxon>
        <taxon>Fragilariopsis</taxon>
    </lineage>
</organism>
<keyword evidence="4" id="KW-1185">Reference proteome</keyword>
<feature type="region of interest" description="Disordered" evidence="2">
    <location>
        <begin position="19"/>
        <end position="40"/>
    </location>
</feature>
<keyword evidence="1" id="KW-0175">Coiled coil</keyword>
<dbReference type="AlphaFoldDB" id="A0A1E7FQ94"/>
<name>A0A1E7FQ94_9STRA</name>
<dbReference type="EMBL" id="KV784355">
    <property type="protein sequence ID" value="OEU20307.1"/>
    <property type="molecule type" value="Genomic_DNA"/>
</dbReference>
<sequence length="217" mass="24267">MRKGLMENSLENYMMKVGRDDDRGTLDSSTCSTSPTTSTNEKMSIEELIKFYSEYSDRTNSSYELILEDKLKKVEKLRIEREEHLQRMEELREQNDTLLLEVASLKLVMASSSSSGGGGGHSNRVSVTSKNNSDRIENAIEEGRGGNKDISNGKIPRSKSAEPNDTEKSSVRRGCRRASIGVVKHDNNKQTKKIATRKRISASSKDYLLGYTAEFTG</sequence>
<gene>
    <name evidence="3" type="ORF">FRACYDRAFT_268213</name>
</gene>
<evidence type="ECO:0000313" key="4">
    <source>
        <dbReference type="Proteomes" id="UP000095751"/>
    </source>
</evidence>
<dbReference type="KEGG" id="fcy:FRACYDRAFT_268213"/>